<feature type="non-terminal residue" evidence="2">
    <location>
        <position position="162"/>
    </location>
</feature>
<proteinExistence type="predicted"/>
<name>A0A1B6FPW5_9HEMI</name>
<protein>
    <submittedName>
        <fullName evidence="2">Uncharacterized protein</fullName>
    </submittedName>
</protein>
<gene>
    <name evidence="2" type="ORF">g.4188</name>
</gene>
<feature type="compositionally biased region" description="Polar residues" evidence="1">
    <location>
        <begin position="14"/>
        <end position="27"/>
    </location>
</feature>
<feature type="region of interest" description="Disordered" evidence="1">
    <location>
        <begin position="1"/>
        <end position="84"/>
    </location>
</feature>
<evidence type="ECO:0000313" key="2">
    <source>
        <dbReference type="EMBL" id="JAS52191.1"/>
    </source>
</evidence>
<dbReference type="AlphaFoldDB" id="A0A1B6FPW5"/>
<dbReference type="EMBL" id="GECZ01017578">
    <property type="protein sequence ID" value="JAS52191.1"/>
    <property type="molecule type" value="Transcribed_RNA"/>
</dbReference>
<feature type="compositionally biased region" description="Basic and acidic residues" evidence="1">
    <location>
        <begin position="105"/>
        <end position="119"/>
    </location>
</feature>
<feature type="compositionally biased region" description="Basic and acidic residues" evidence="1">
    <location>
        <begin position="64"/>
        <end position="79"/>
    </location>
</feature>
<sequence length="162" mass="18620">MASINAKKTEHQNRCNLDSKPSNQSTMLRLKQKDKDTISVKSTELSDSLANVQEDSENKSLSCKPHEPIMKKKSEEQHSLYKPRQVIQKSDLSIFQHVFKTVHNKENDVGPEKQDKDSVPDLNVNNLHSETSKDFERDSRKMNNNKRISEVEQVVESEQKAT</sequence>
<organism evidence="2">
    <name type="scientific">Cuerna arida</name>
    <dbReference type="NCBI Taxonomy" id="1464854"/>
    <lineage>
        <taxon>Eukaryota</taxon>
        <taxon>Metazoa</taxon>
        <taxon>Ecdysozoa</taxon>
        <taxon>Arthropoda</taxon>
        <taxon>Hexapoda</taxon>
        <taxon>Insecta</taxon>
        <taxon>Pterygota</taxon>
        <taxon>Neoptera</taxon>
        <taxon>Paraneoptera</taxon>
        <taxon>Hemiptera</taxon>
        <taxon>Auchenorrhyncha</taxon>
        <taxon>Membracoidea</taxon>
        <taxon>Cicadellidae</taxon>
        <taxon>Cicadellinae</taxon>
        <taxon>Proconiini</taxon>
        <taxon>Cuerna</taxon>
    </lineage>
</organism>
<evidence type="ECO:0000256" key="1">
    <source>
        <dbReference type="SAM" id="MobiDB-lite"/>
    </source>
</evidence>
<feature type="compositionally biased region" description="Basic and acidic residues" evidence="1">
    <location>
        <begin position="130"/>
        <end position="141"/>
    </location>
</feature>
<reference evidence="2" key="1">
    <citation type="submission" date="2015-11" db="EMBL/GenBank/DDBJ databases">
        <title>De novo transcriptome assembly of four potential Pierce s Disease insect vectors from Arizona vineyards.</title>
        <authorList>
            <person name="Tassone E.E."/>
        </authorList>
    </citation>
    <scope>NUCLEOTIDE SEQUENCE</scope>
</reference>
<accession>A0A1B6FPW5</accession>
<feature type="compositionally biased region" description="Polar residues" evidence="1">
    <location>
        <begin position="39"/>
        <end position="53"/>
    </location>
</feature>
<feature type="region of interest" description="Disordered" evidence="1">
    <location>
        <begin position="105"/>
        <end position="162"/>
    </location>
</feature>